<evidence type="ECO:0000313" key="2">
    <source>
        <dbReference type="Proteomes" id="UP000037326"/>
    </source>
</evidence>
<accession>A0A0K9FEQ6</accession>
<comment type="caution">
    <text evidence="1">The sequence shown here is derived from an EMBL/GenBank/DDBJ whole genome shotgun (WGS) entry which is preliminary data.</text>
</comment>
<organism evidence="1 2">
    <name type="scientific">Lysinibacillus xylanilyticus</name>
    <dbReference type="NCBI Taxonomy" id="582475"/>
    <lineage>
        <taxon>Bacteria</taxon>
        <taxon>Bacillati</taxon>
        <taxon>Bacillota</taxon>
        <taxon>Bacilli</taxon>
        <taxon>Bacillales</taxon>
        <taxon>Bacillaceae</taxon>
        <taxon>Lysinibacillus</taxon>
    </lineage>
</organism>
<evidence type="ECO:0000313" key="1">
    <source>
        <dbReference type="EMBL" id="KMY32979.1"/>
    </source>
</evidence>
<protein>
    <submittedName>
        <fullName evidence="1">Uncharacterized protein</fullName>
    </submittedName>
</protein>
<proteinExistence type="predicted"/>
<dbReference type="Proteomes" id="UP000037326">
    <property type="component" value="Unassembled WGS sequence"/>
</dbReference>
<dbReference type="EMBL" id="LFXJ01000005">
    <property type="protein sequence ID" value="KMY32979.1"/>
    <property type="molecule type" value="Genomic_DNA"/>
</dbReference>
<sequence>MFTERLRNFAKEPGVLILLEKNHCPDLVLEYASQNPGNEVLYCLTHAEIFELMNSTQGVLGNTLNYFVKSIFLFNK</sequence>
<dbReference type="AlphaFoldDB" id="A0A0K9FEQ6"/>
<name>A0A0K9FEQ6_9BACI</name>
<reference evidence="2" key="1">
    <citation type="submission" date="2015-07" db="EMBL/GenBank/DDBJ databases">
        <authorList>
            <consortium name="Consortium for Microbial Forensics and Genomics (microFORGE)"/>
            <person name="Knight B.M."/>
            <person name="Roberts D.P."/>
            <person name="Lin D."/>
            <person name="Hari K."/>
            <person name="Fletcher J."/>
            <person name="Melcher U."/>
            <person name="Blagden T."/>
            <person name="Winegar R.A."/>
        </authorList>
    </citation>
    <scope>NUCLEOTIDE SEQUENCE [LARGE SCALE GENOMIC DNA]</scope>
    <source>
        <strain evidence="2">DSM 23493</strain>
    </source>
</reference>
<gene>
    <name evidence="1" type="ORF">ACZ11_12945</name>
</gene>